<name>A0A8J8FIF4_9BACT</name>
<dbReference type="EMBL" id="WHPF01000009">
    <property type="protein sequence ID" value="NNV56446.1"/>
    <property type="molecule type" value="Genomic_DNA"/>
</dbReference>
<evidence type="ECO:0000313" key="2">
    <source>
        <dbReference type="Proteomes" id="UP000598971"/>
    </source>
</evidence>
<proteinExistence type="predicted"/>
<sequence>MGVAAILISNSALAQTDQDAIMMSKNNFCVGLMYGYGSWKNYWEGTYKRDNENLGRVSSQMVGLMGNYGIKRNLNILFSVPYISNKPSAGTLHPMHGIQDLSLWAKWMPVKTSVGNGALSVFAIGGISTPLTDYTPDLLPLSIGLHSTNLTARVMADYELGKFFVTASGTYTYRNNITIDRNAYYTTELHLTNDVEMPDVASVNFRTGYRTGHLIAEAVVNSSKTLGGFDIRKNDMPFASNEMNATTAGAAFKYTFKKIHQLALVGSANYVIAGRNVGQSFSVSGGVFYAFNVKGTNKKEEKSTSN</sequence>
<accession>A0A8J8FIF4</accession>
<gene>
    <name evidence="1" type="ORF">GD597_13325</name>
</gene>
<evidence type="ECO:0000313" key="1">
    <source>
        <dbReference type="EMBL" id="NNV56446.1"/>
    </source>
</evidence>
<dbReference type="AlphaFoldDB" id="A0A8J8FIF4"/>
<organism evidence="1 2">
    <name type="scientific">Limnovirga soli</name>
    <dbReference type="NCBI Taxonomy" id="2656915"/>
    <lineage>
        <taxon>Bacteria</taxon>
        <taxon>Pseudomonadati</taxon>
        <taxon>Bacteroidota</taxon>
        <taxon>Chitinophagia</taxon>
        <taxon>Chitinophagales</taxon>
        <taxon>Chitinophagaceae</taxon>
        <taxon>Limnovirga</taxon>
    </lineage>
</organism>
<protein>
    <submittedName>
        <fullName evidence="1">Uncharacterized protein</fullName>
    </submittedName>
</protein>
<keyword evidence="2" id="KW-1185">Reference proteome</keyword>
<reference evidence="1" key="1">
    <citation type="submission" date="2019-10" db="EMBL/GenBank/DDBJ databases">
        <title>Draft genome sequence of Panacibacter sp. KCS-6.</title>
        <authorList>
            <person name="Yim K.J."/>
        </authorList>
    </citation>
    <scope>NUCLEOTIDE SEQUENCE</scope>
    <source>
        <strain evidence="1">KCS-6</strain>
    </source>
</reference>
<comment type="caution">
    <text evidence="1">The sequence shown here is derived from an EMBL/GenBank/DDBJ whole genome shotgun (WGS) entry which is preliminary data.</text>
</comment>
<dbReference type="Proteomes" id="UP000598971">
    <property type="component" value="Unassembled WGS sequence"/>
</dbReference>